<keyword evidence="3" id="KW-1185">Reference proteome</keyword>
<evidence type="ECO:0000313" key="2">
    <source>
        <dbReference type="EMBL" id="MED6262193.1"/>
    </source>
</evidence>
<dbReference type="EMBL" id="JAHUTI010091809">
    <property type="protein sequence ID" value="MED6262193.1"/>
    <property type="molecule type" value="Genomic_DNA"/>
</dbReference>
<protein>
    <submittedName>
        <fullName evidence="2">Uncharacterized protein</fullName>
    </submittedName>
</protein>
<proteinExistence type="predicted"/>
<evidence type="ECO:0000313" key="3">
    <source>
        <dbReference type="Proteomes" id="UP001345963"/>
    </source>
</evidence>
<gene>
    <name evidence="2" type="ORF">ATANTOWER_015923</name>
</gene>
<organism evidence="2 3">
    <name type="scientific">Ataeniobius toweri</name>
    <dbReference type="NCBI Taxonomy" id="208326"/>
    <lineage>
        <taxon>Eukaryota</taxon>
        <taxon>Metazoa</taxon>
        <taxon>Chordata</taxon>
        <taxon>Craniata</taxon>
        <taxon>Vertebrata</taxon>
        <taxon>Euteleostomi</taxon>
        <taxon>Actinopterygii</taxon>
        <taxon>Neopterygii</taxon>
        <taxon>Teleostei</taxon>
        <taxon>Neoteleostei</taxon>
        <taxon>Acanthomorphata</taxon>
        <taxon>Ovalentaria</taxon>
        <taxon>Atherinomorphae</taxon>
        <taxon>Cyprinodontiformes</taxon>
        <taxon>Goodeidae</taxon>
        <taxon>Ataeniobius</taxon>
    </lineage>
</organism>
<comment type="caution">
    <text evidence="2">The sequence shown here is derived from an EMBL/GenBank/DDBJ whole genome shotgun (WGS) entry which is preliminary data.</text>
</comment>
<dbReference type="Proteomes" id="UP001345963">
    <property type="component" value="Unassembled WGS sequence"/>
</dbReference>
<evidence type="ECO:0000256" key="1">
    <source>
        <dbReference type="SAM" id="MobiDB-lite"/>
    </source>
</evidence>
<feature type="region of interest" description="Disordered" evidence="1">
    <location>
        <begin position="1"/>
        <end position="27"/>
    </location>
</feature>
<sequence length="177" mass="19678">MPLVGSPMASRLRVTGQTKSGSRHLHEDHTIEASDVAWYGRAGVPPWSQAWGRNSLESAWWPGCSSQDLAGPSPKESREAIPSVPTSCRGNHEGSVQMCKYAHRHRRSPLWRSPKRQFTPGPSTCLLHYPKSYTERLEQGSFKSNRGTKQSGSLVDVFVQEQVETELYNPGEDSGKT</sequence>
<accession>A0ABU7CHC0</accession>
<feature type="region of interest" description="Disordered" evidence="1">
    <location>
        <begin position="67"/>
        <end position="89"/>
    </location>
</feature>
<reference evidence="2 3" key="1">
    <citation type="submission" date="2021-07" db="EMBL/GenBank/DDBJ databases">
        <authorList>
            <person name="Palmer J.M."/>
        </authorList>
    </citation>
    <scope>NUCLEOTIDE SEQUENCE [LARGE SCALE GENOMIC DNA]</scope>
    <source>
        <strain evidence="2 3">AT_MEX2019</strain>
        <tissue evidence="2">Muscle</tissue>
    </source>
</reference>
<name>A0ABU7CHC0_9TELE</name>